<dbReference type="GO" id="GO:0009116">
    <property type="term" value="P:nucleoside metabolic process"/>
    <property type="evidence" value="ECO:0007669"/>
    <property type="project" value="InterPro"/>
</dbReference>
<dbReference type="SUPFAM" id="SSF53167">
    <property type="entry name" value="Purine and uridine phosphorylases"/>
    <property type="match status" value="1"/>
</dbReference>
<evidence type="ECO:0000313" key="3">
    <source>
        <dbReference type="Proteomes" id="UP000604481"/>
    </source>
</evidence>
<reference evidence="2 3" key="1">
    <citation type="submission" date="2020-10" db="EMBL/GenBank/DDBJ databases">
        <title>The genome sequence of Chitinilyticum litopenaei 4Y14.</title>
        <authorList>
            <person name="Liu Y."/>
        </authorList>
    </citation>
    <scope>NUCLEOTIDE SEQUENCE [LARGE SCALE GENOMIC DNA]</scope>
    <source>
        <strain evidence="2 3">4Y14</strain>
    </source>
</reference>
<dbReference type="EMBL" id="JADFUA010000003">
    <property type="protein sequence ID" value="MBE9609248.1"/>
    <property type="molecule type" value="Genomic_DNA"/>
</dbReference>
<dbReference type="GO" id="GO:0019284">
    <property type="term" value="P:L-methionine salvage from S-adenosylmethionine"/>
    <property type="evidence" value="ECO:0007669"/>
    <property type="project" value="TreeGrafter"/>
</dbReference>
<accession>A0A8J7G0R5</accession>
<dbReference type="RefSeq" id="WP_194115756.1">
    <property type="nucleotide sequence ID" value="NZ_JADFUA010000003.1"/>
</dbReference>
<dbReference type="InterPro" id="IPR035994">
    <property type="entry name" value="Nucleoside_phosphorylase_sf"/>
</dbReference>
<dbReference type="PANTHER" id="PTHR46832">
    <property type="entry name" value="5'-METHYLTHIOADENOSINE/S-ADENOSYLHOMOCYSTEINE NUCLEOSIDASE"/>
    <property type="match status" value="1"/>
</dbReference>
<evidence type="ECO:0000259" key="1">
    <source>
        <dbReference type="Pfam" id="PF01048"/>
    </source>
</evidence>
<dbReference type="PANTHER" id="PTHR46832:SF2">
    <property type="entry name" value="FUTALOSINE HYDROLASE"/>
    <property type="match status" value="1"/>
</dbReference>
<dbReference type="Proteomes" id="UP000604481">
    <property type="component" value="Unassembled WGS sequence"/>
</dbReference>
<dbReference type="GO" id="GO:0005829">
    <property type="term" value="C:cytosol"/>
    <property type="evidence" value="ECO:0007669"/>
    <property type="project" value="TreeGrafter"/>
</dbReference>
<evidence type="ECO:0000313" key="2">
    <source>
        <dbReference type="EMBL" id="MBE9609248.1"/>
    </source>
</evidence>
<dbReference type="Gene3D" id="3.40.50.1580">
    <property type="entry name" value="Nucleoside phosphorylase domain"/>
    <property type="match status" value="1"/>
</dbReference>
<protein>
    <submittedName>
        <fullName evidence="2">Purine phosphorylase</fullName>
    </submittedName>
</protein>
<feature type="domain" description="Nucleoside phosphorylase" evidence="1">
    <location>
        <begin position="123"/>
        <end position="190"/>
    </location>
</feature>
<comment type="caution">
    <text evidence="2">The sequence shown here is derived from an EMBL/GenBank/DDBJ whole genome shotgun (WGS) entry which is preliminary data.</text>
</comment>
<dbReference type="Pfam" id="PF01048">
    <property type="entry name" value="PNP_UDP_1"/>
    <property type="match status" value="1"/>
</dbReference>
<organism evidence="2 3">
    <name type="scientific">Chitinilyticum piscinae</name>
    <dbReference type="NCBI Taxonomy" id="2866724"/>
    <lineage>
        <taxon>Bacteria</taxon>
        <taxon>Pseudomonadati</taxon>
        <taxon>Pseudomonadota</taxon>
        <taxon>Betaproteobacteria</taxon>
        <taxon>Neisseriales</taxon>
        <taxon>Chitinibacteraceae</taxon>
        <taxon>Chitinilyticum</taxon>
    </lineage>
</organism>
<keyword evidence="3" id="KW-1185">Reference proteome</keyword>
<dbReference type="AlphaFoldDB" id="A0A8J7G0R5"/>
<name>A0A8J7G0R5_9NEIS</name>
<dbReference type="GO" id="GO:0008930">
    <property type="term" value="F:methylthioadenosine nucleosidase activity"/>
    <property type="evidence" value="ECO:0007669"/>
    <property type="project" value="TreeGrafter"/>
</dbReference>
<gene>
    <name evidence="2" type="ORF">INR99_07795</name>
</gene>
<sequence length="201" mass="21914">MKITVLFPTATEARFFQRSDVQVQVSGIGMAQTAAATMKLLLTARPDVLILAGIAGVYPGSSFALGDSVLVAREHEADLGFCTRSGFTQLADLQLDMEFSAPREYLCPWLDGSEPLPHGSSNSVNAALAPFIRTAGVDVENMEGAAFFRVCQQEGQRFFELRTISNRVTLDDEPWDMDGSIRNLARALDQLIDWLQSAGPV</sequence>
<dbReference type="InterPro" id="IPR000845">
    <property type="entry name" value="Nucleoside_phosphorylase_d"/>
</dbReference>
<proteinExistence type="predicted"/>
<dbReference type="GO" id="GO:0008782">
    <property type="term" value="F:adenosylhomocysteine nucleosidase activity"/>
    <property type="evidence" value="ECO:0007669"/>
    <property type="project" value="TreeGrafter"/>
</dbReference>